<evidence type="ECO:0000313" key="1">
    <source>
        <dbReference type="EMBL" id="KYM95045.1"/>
    </source>
</evidence>
<reference evidence="1 2" key="1">
    <citation type="submission" date="2016-03" db="EMBL/GenBank/DDBJ databases">
        <title>Cyphomyrmex costatus WGS genome.</title>
        <authorList>
            <person name="Nygaard S."/>
            <person name="Hu H."/>
            <person name="Boomsma J."/>
            <person name="Zhang G."/>
        </authorList>
    </citation>
    <scope>NUCLEOTIDE SEQUENCE [LARGE SCALE GENOMIC DNA]</scope>
    <source>
        <strain evidence="1">MS0001</strain>
        <tissue evidence="1">Whole body</tissue>
    </source>
</reference>
<gene>
    <name evidence="1" type="ORF">ALC62_14316</name>
</gene>
<evidence type="ECO:0000313" key="2">
    <source>
        <dbReference type="Proteomes" id="UP000078542"/>
    </source>
</evidence>
<proteinExistence type="predicted"/>
<organism evidence="1 2">
    <name type="scientific">Cyphomyrmex costatus</name>
    <dbReference type="NCBI Taxonomy" id="456900"/>
    <lineage>
        <taxon>Eukaryota</taxon>
        <taxon>Metazoa</taxon>
        <taxon>Ecdysozoa</taxon>
        <taxon>Arthropoda</taxon>
        <taxon>Hexapoda</taxon>
        <taxon>Insecta</taxon>
        <taxon>Pterygota</taxon>
        <taxon>Neoptera</taxon>
        <taxon>Endopterygota</taxon>
        <taxon>Hymenoptera</taxon>
        <taxon>Apocrita</taxon>
        <taxon>Aculeata</taxon>
        <taxon>Formicoidea</taxon>
        <taxon>Formicidae</taxon>
        <taxon>Myrmicinae</taxon>
        <taxon>Cyphomyrmex</taxon>
    </lineage>
</organism>
<dbReference type="Proteomes" id="UP000078542">
    <property type="component" value="Unassembled WGS sequence"/>
</dbReference>
<keyword evidence="2" id="KW-1185">Reference proteome</keyword>
<protein>
    <submittedName>
        <fullName evidence="1">Uncharacterized protein</fullName>
    </submittedName>
</protein>
<dbReference type="EMBL" id="KQ978336">
    <property type="protein sequence ID" value="KYM95045.1"/>
    <property type="molecule type" value="Genomic_DNA"/>
</dbReference>
<sequence>MRFVRQSRTIGVSNLDRKTRLMSRETVRDKCRHGSALPSTIRCIICGPSNCGKTNILLSLIESPHGLRFENVYVYSKSLFQPKYRYLEELLESIDDIGYYAFSNNGDVIPPGEALPNSIFLFDDVACDKQNTIREYFAMGRYVRIDCFYLCQTYTKIPKHLIRDNANFLILFKQDGTNLKRIYNDHVNTDMSYEKFCTLCHLCWQRKYGFVVIDKDSALHNGRYRRGFGDFAIL</sequence>
<name>A0A151I8S7_9HYME</name>
<accession>A0A151I8S7</accession>
<dbReference type="AlphaFoldDB" id="A0A151I8S7"/>